<protein>
    <submittedName>
        <fullName evidence="2">Uncharacterized protein</fullName>
    </submittedName>
</protein>
<accession>A0AAE8MGE1</accession>
<comment type="caution">
    <text evidence="2">The sequence shown here is derived from an EMBL/GenBank/DDBJ whole genome shotgun (WGS) entry which is preliminary data.</text>
</comment>
<dbReference type="Proteomes" id="UP001187734">
    <property type="component" value="Unassembled WGS sequence"/>
</dbReference>
<feature type="region of interest" description="Disordered" evidence="1">
    <location>
        <begin position="63"/>
        <end position="121"/>
    </location>
</feature>
<evidence type="ECO:0000313" key="2">
    <source>
        <dbReference type="EMBL" id="SPJ83825.1"/>
    </source>
</evidence>
<gene>
    <name evidence="2" type="ORF">FTOL_10341</name>
</gene>
<proteinExistence type="predicted"/>
<dbReference type="AlphaFoldDB" id="A0AAE8MGE1"/>
<evidence type="ECO:0000313" key="3">
    <source>
        <dbReference type="Proteomes" id="UP001187734"/>
    </source>
</evidence>
<feature type="region of interest" description="Disordered" evidence="1">
    <location>
        <begin position="1"/>
        <end position="42"/>
    </location>
</feature>
<evidence type="ECO:0000256" key="1">
    <source>
        <dbReference type="SAM" id="MobiDB-lite"/>
    </source>
</evidence>
<feature type="compositionally biased region" description="Basic and acidic residues" evidence="1">
    <location>
        <begin position="86"/>
        <end position="121"/>
    </location>
</feature>
<organism evidence="2 3">
    <name type="scientific">Fusarium torulosum</name>
    <dbReference type="NCBI Taxonomy" id="33205"/>
    <lineage>
        <taxon>Eukaryota</taxon>
        <taxon>Fungi</taxon>
        <taxon>Dikarya</taxon>
        <taxon>Ascomycota</taxon>
        <taxon>Pezizomycotina</taxon>
        <taxon>Sordariomycetes</taxon>
        <taxon>Hypocreomycetidae</taxon>
        <taxon>Hypocreales</taxon>
        <taxon>Nectriaceae</taxon>
        <taxon>Fusarium</taxon>
    </lineage>
</organism>
<name>A0AAE8MGE1_9HYPO</name>
<feature type="compositionally biased region" description="Basic and acidic residues" evidence="1">
    <location>
        <begin position="29"/>
        <end position="42"/>
    </location>
</feature>
<dbReference type="EMBL" id="ONZP01000401">
    <property type="protein sequence ID" value="SPJ83825.1"/>
    <property type="molecule type" value="Genomic_DNA"/>
</dbReference>
<reference evidence="2" key="1">
    <citation type="submission" date="2018-03" db="EMBL/GenBank/DDBJ databases">
        <authorList>
            <person name="Guldener U."/>
        </authorList>
    </citation>
    <scope>NUCLEOTIDE SEQUENCE</scope>
</reference>
<keyword evidence="3" id="KW-1185">Reference proteome</keyword>
<sequence length="121" mass="13051">MVNEAFESLQLVPSFSQSSSSLSTMANNNDHHDKPLSDKVREDVRRMTVGLTNQTTIETLSRAGMVAKNKRENSQAHRTQAIARAEAAKKAAEGNGKKTDGGDDVKDGGIEPDKGNGQKQI</sequence>
<feature type="compositionally biased region" description="Low complexity" evidence="1">
    <location>
        <begin position="8"/>
        <end position="23"/>
    </location>
</feature>